<dbReference type="InterPro" id="IPR040138">
    <property type="entry name" value="MIER/MTA"/>
</dbReference>
<dbReference type="Gene3D" id="1.10.10.60">
    <property type="entry name" value="Homeodomain-like"/>
    <property type="match status" value="1"/>
</dbReference>
<feature type="domain" description="SANT" evidence="6">
    <location>
        <begin position="73"/>
        <end position="124"/>
    </location>
</feature>
<dbReference type="InterPro" id="IPR009057">
    <property type="entry name" value="Homeodomain-like_sf"/>
</dbReference>
<proteinExistence type="predicted"/>
<evidence type="ECO:0000256" key="4">
    <source>
        <dbReference type="ARBA" id="ARBA00023125"/>
    </source>
</evidence>
<dbReference type="FunFam" id="1.10.10.60:FF:000012">
    <property type="entry name" value="Metastasis-associated 1 family, member 3"/>
    <property type="match status" value="1"/>
</dbReference>
<gene>
    <name evidence="7" type="ORF">JKP88DRAFT_316246</name>
</gene>
<dbReference type="PROSITE" id="PS51293">
    <property type="entry name" value="SANT"/>
    <property type="match status" value="1"/>
</dbReference>
<dbReference type="GO" id="GO:0042826">
    <property type="term" value="F:histone deacetylase binding"/>
    <property type="evidence" value="ECO:0007669"/>
    <property type="project" value="TreeGrafter"/>
</dbReference>
<evidence type="ECO:0000256" key="2">
    <source>
        <dbReference type="ARBA" id="ARBA00022771"/>
    </source>
</evidence>
<dbReference type="Proteomes" id="UP000664859">
    <property type="component" value="Unassembled WGS sequence"/>
</dbReference>
<dbReference type="GO" id="GO:0003714">
    <property type="term" value="F:transcription corepressor activity"/>
    <property type="evidence" value="ECO:0007669"/>
    <property type="project" value="TreeGrafter"/>
</dbReference>
<organism evidence="7 8">
    <name type="scientific">Tribonema minus</name>
    <dbReference type="NCBI Taxonomy" id="303371"/>
    <lineage>
        <taxon>Eukaryota</taxon>
        <taxon>Sar</taxon>
        <taxon>Stramenopiles</taxon>
        <taxon>Ochrophyta</taxon>
        <taxon>PX clade</taxon>
        <taxon>Xanthophyceae</taxon>
        <taxon>Tribonematales</taxon>
        <taxon>Tribonemataceae</taxon>
        <taxon>Tribonema</taxon>
    </lineage>
</organism>
<reference evidence="7" key="1">
    <citation type="submission" date="2021-02" db="EMBL/GenBank/DDBJ databases">
        <title>First Annotated Genome of the Yellow-green Alga Tribonema minus.</title>
        <authorList>
            <person name="Mahan K.M."/>
        </authorList>
    </citation>
    <scope>NUCLEOTIDE SEQUENCE</scope>
    <source>
        <strain evidence="7">UTEX B ZZ1240</strain>
    </source>
</reference>
<comment type="caution">
    <text evidence="7">The sequence shown here is derived from an EMBL/GenBank/DDBJ whole genome shotgun (WGS) entry which is preliminary data.</text>
</comment>
<evidence type="ECO:0000313" key="7">
    <source>
        <dbReference type="EMBL" id="KAG5183769.1"/>
    </source>
</evidence>
<keyword evidence="2" id="KW-0863">Zinc-finger</keyword>
<dbReference type="GO" id="GO:0005654">
    <property type="term" value="C:nucleoplasm"/>
    <property type="evidence" value="ECO:0007669"/>
    <property type="project" value="TreeGrafter"/>
</dbReference>
<dbReference type="OrthoDB" id="2193595at2759"/>
<keyword evidence="4" id="KW-0238">DNA-binding</keyword>
<evidence type="ECO:0000256" key="3">
    <source>
        <dbReference type="ARBA" id="ARBA00022833"/>
    </source>
</evidence>
<dbReference type="EMBL" id="JAFCMP010000190">
    <property type="protein sequence ID" value="KAG5183769.1"/>
    <property type="molecule type" value="Genomic_DNA"/>
</dbReference>
<evidence type="ECO:0000313" key="8">
    <source>
        <dbReference type="Proteomes" id="UP000664859"/>
    </source>
</evidence>
<name>A0A835Z5U6_9STRA</name>
<dbReference type="GO" id="GO:0003677">
    <property type="term" value="F:DNA binding"/>
    <property type="evidence" value="ECO:0007669"/>
    <property type="project" value="UniProtKB-KW"/>
</dbReference>
<dbReference type="GO" id="GO:0008270">
    <property type="term" value="F:zinc ion binding"/>
    <property type="evidence" value="ECO:0007669"/>
    <property type="project" value="UniProtKB-KW"/>
</dbReference>
<keyword evidence="1" id="KW-0479">Metal-binding</keyword>
<dbReference type="InterPro" id="IPR017884">
    <property type="entry name" value="SANT_dom"/>
</dbReference>
<dbReference type="AlphaFoldDB" id="A0A835Z5U6"/>
<dbReference type="PANTHER" id="PTHR10865">
    <property type="entry name" value="METASTASIS-ASSOCIATED PROTEIN AND MESODERM INDUCTION EARLY RESPONSE PROTEIN"/>
    <property type="match status" value="1"/>
</dbReference>
<keyword evidence="5" id="KW-0539">Nucleus</keyword>
<keyword evidence="8" id="KW-1185">Reference proteome</keyword>
<protein>
    <recommendedName>
        <fullName evidence="6">SANT domain-containing protein</fullName>
    </recommendedName>
</protein>
<dbReference type="GO" id="GO:0000122">
    <property type="term" value="P:negative regulation of transcription by RNA polymerase II"/>
    <property type="evidence" value="ECO:0007669"/>
    <property type="project" value="TreeGrafter"/>
</dbReference>
<dbReference type="SUPFAM" id="SSF46689">
    <property type="entry name" value="Homeodomain-like"/>
    <property type="match status" value="1"/>
</dbReference>
<evidence type="ECO:0000259" key="6">
    <source>
        <dbReference type="PROSITE" id="PS51293"/>
    </source>
</evidence>
<evidence type="ECO:0000256" key="1">
    <source>
        <dbReference type="ARBA" id="ARBA00022723"/>
    </source>
</evidence>
<keyword evidence="3" id="KW-0862">Zinc</keyword>
<accession>A0A835Z5U6</accession>
<evidence type="ECO:0000256" key="5">
    <source>
        <dbReference type="ARBA" id="ARBA00023242"/>
    </source>
</evidence>
<sequence length="191" mass="21191">MDGYRPRLSGWRRKEPQRWRTHRMVDDLVNLCGNSMYPQVSMGPYGYRPEAGSYALERAAMLSMIQHPLRRPSAVEQWSPLEVAKFEGAMCIYGKQFHKIAAEVGTKTCQQAIEFYYVWKLTGHYKQWKKVFYGTAWVQRAEAEKREHAIAAVAADARGHAVATAAAADAAAAVVAAAQDDSGDYSGSGSA</sequence>
<dbReference type="PANTHER" id="PTHR10865:SF28">
    <property type="entry name" value="ELM2 DOMAIN-CONTAINING PROTEIN"/>
    <property type="match status" value="1"/>
</dbReference>